<sequence length="399" mass="44270">MILEQSPTEPGFVQDPYRFYDHARAGGPVHFWSEYGMTAVFSHEAVQAILRDRRFGREIPVEHRKAVPPHLAPFYAIEDNSMLELDAPRHTRLRRLVLKAFTTRAISALAPGIEALCHSLIDEFSGEVELITAYAQPIPVITIARLLGVPEEMAPQLLAWSNAMVAMYQAKRDRAIEDKAAAASADFATFLRGYVAERRARPADDLISELIAAEDEAGALSTEELIATCILLLNAGHEATVHSIGNAIPILLASTEREAWLSPERIDGTVEELLRYDPPLHVFTRYALEDVELYGHSFQRGEQVALMLASANRDPAGWNAPNRFDPSRKPQTNASFGGGVHFCVGAPLARLEMRIALRVLFERRPELALLAPPVYGDLYHFHGLESLPVRIRAEAPSSI</sequence>
<gene>
    <name evidence="9" type="ORF">SAMN05421688_2135</name>
</gene>
<organism evidence="9 10">
    <name type="scientific">Poseidonocella pacifica</name>
    <dbReference type="NCBI Taxonomy" id="871651"/>
    <lineage>
        <taxon>Bacteria</taxon>
        <taxon>Pseudomonadati</taxon>
        <taxon>Pseudomonadota</taxon>
        <taxon>Alphaproteobacteria</taxon>
        <taxon>Rhodobacterales</taxon>
        <taxon>Roseobacteraceae</taxon>
        <taxon>Poseidonocella</taxon>
    </lineage>
</organism>
<evidence type="ECO:0000256" key="3">
    <source>
        <dbReference type="ARBA" id="ARBA00022723"/>
    </source>
</evidence>
<evidence type="ECO:0000256" key="7">
    <source>
        <dbReference type="ARBA" id="ARBA00043906"/>
    </source>
</evidence>
<protein>
    <submittedName>
        <fullName evidence="9">Unspecific monooxygenase</fullName>
    </submittedName>
</protein>
<dbReference type="InterPro" id="IPR002397">
    <property type="entry name" value="Cyt_P450_B"/>
</dbReference>
<dbReference type="PANTHER" id="PTHR46696">
    <property type="entry name" value="P450, PUTATIVE (EUROFUNG)-RELATED"/>
    <property type="match status" value="1"/>
</dbReference>
<comment type="similarity">
    <text evidence="1 8">Belongs to the cytochrome P450 family.</text>
</comment>
<dbReference type="EMBL" id="FOJU01000003">
    <property type="protein sequence ID" value="SFA98789.1"/>
    <property type="molecule type" value="Genomic_DNA"/>
</dbReference>
<keyword evidence="5 8" id="KW-0408">Iron</keyword>
<comment type="function">
    <text evidence="7">Cytochromes P450 are a group of heme-thiolate monooxygenases. They oxidize a variety of structurally unrelated compounds, including steroids, fatty acids, and xenobiotics.</text>
</comment>
<evidence type="ECO:0000256" key="6">
    <source>
        <dbReference type="ARBA" id="ARBA00023033"/>
    </source>
</evidence>
<evidence type="ECO:0000313" key="9">
    <source>
        <dbReference type="EMBL" id="SFA98789.1"/>
    </source>
</evidence>
<dbReference type="GO" id="GO:0004497">
    <property type="term" value="F:monooxygenase activity"/>
    <property type="evidence" value="ECO:0007669"/>
    <property type="project" value="UniProtKB-KW"/>
</dbReference>
<accession>A0A1I0XCL5</accession>
<evidence type="ECO:0000256" key="1">
    <source>
        <dbReference type="ARBA" id="ARBA00010617"/>
    </source>
</evidence>
<dbReference type="STRING" id="871651.SAMN05421688_2135"/>
<keyword evidence="10" id="KW-1185">Reference proteome</keyword>
<keyword evidence="4 8" id="KW-0560">Oxidoreductase</keyword>
<dbReference type="InterPro" id="IPR001128">
    <property type="entry name" value="Cyt_P450"/>
</dbReference>
<dbReference type="PANTHER" id="PTHR46696:SF1">
    <property type="entry name" value="CYTOCHROME P450 YJIB-RELATED"/>
    <property type="match status" value="1"/>
</dbReference>
<dbReference type="FunFam" id="1.10.630.10:FF:000018">
    <property type="entry name" value="Cytochrome P450 monooxygenase"/>
    <property type="match status" value="1"/>
</dbReference>
<dbReference type="InterPro" id="IPR036396">
    <property type="entry name" value="Cyt_P450_sf"/>
</dbReference>
<evidence type="ECO:0000256" key="5">
    <source>
        <dbReference type="ARBA" id="ARBA00023004"/>
    </source>
</evidence>
<dbReference type="OrthoDB" id="9801155at2"/>
<dbReference type="Pfam" id="PF00067">
    <property type="entry name" value="p450"/>
    <property type="match status" value="1"/>
</dbReference>
<proteinExistence type="inferred from homology"/>
<dbReference type="PRINTS" id="PR00359">
    <property type="entry name" value="BP450"/>
</dbReference>
<dbReference type="PROSITE" id="PS00086">
    <property type="entry name" value="CYTOCHROME_P450"/>
    <property type="match status" value="1"/>
</dbReference>
<dbReference type="GO" id="GO:0020037">
    <property type="term" value="F:heme binding"/>
    <property type="evidence" value="ECO:0007669"/>
    <property type="project" value="InterPro"/>
</dbReference>
<evidence type="ECO:0000256" key="2">
    <source>
        <dbReference type="ARBA" id="ARBA00022617"/>
    </source>
</evidence>
<keyword evidence="2 8" id="KW-0349">Heme</keyword>
<dbReference type="InterPro" id="IPR017972">
    <property type="entry name" value="Cyt_P450_CS"/>
</dbReference>
<keyword evidence="3 8" id="KW-0479">Metal-binding</keyword>
<evidence type="ECO:0000256" key="4">
    <source>
        <dbReference type="ARBA" id="ARBA00023002"/>
    </source>
</evidence>
<dbReference type="Gene3D" id="1.10.630.10">
    <property type="entry name" value="Cytochrome P450"/>
    <property type="match status" value="1"/>
</dbReference>
<name>A0A1I0XCL5_9RHOB</name>
<dbReference type="CDD" id="cd20625">
    <property type="entry name" value="CYP164-like"/>
    <property type="match status" value="1"/>
</dbReference>
<dbReference type="GO" id="GO:0005506">
    <property type="term" value="F:iron ion binding"/>
    <property type="evidence" value="ECO:0007669"/>
    <property type="project" value="InterPro"/>
</dbReference>
<reference evidence="9 10" key="1">
    <citation type="submission" date="2016-10" db="EMBL/GenBank/DDBJ databases">
        <authorList>
            <person name="de Groot N.N."/>
        </authorList>
    </citation>
    <scope>NUCLEOTIDE SEQUENCE [LARGE SCALE GENOMIC DNA]</scope>
    <source>
        <strain evidence="9 10">DSM 29316</strain>
    </source>
</reference>
<dbReference type="SUPFAM" id="SSF48264">
    <property type="entry name" value="Cytochrome P450"/>
    <property type="match status" value="1"/>
</dbReference>
<dbReference type="Proteomes" id="UP000198796">
    <property type="component" value="Unassembled WGS sequence"/>
</dbReference>
<evidence type="ECO:0000256" key="8">
    <source>
        <dbReference type="RuleBase" id="RU000461"/>
    </source>
</evidence>
<dbReference type="GO" id="GO:0016705">
    <property type="term" value="F:oxidoreductase activity, acting on paired donors, with incorporation or reduction of molecular oxygen"/>
    <property type="evidence" value="ECO:0007669"/>
    <property type="project" value="InterPro"/>
</dbReference>
<dbReference type="AlphaFoldDB" id="A0A1I0XCL5"/>
<keyword evidence="6 8" id="KW-0503">Monooxygenase</keyword>
<evidence type="ECO:0000313" key="10">
    <source>
        <dbReference type="Proteomes" id="UP000198796"/>
    </source>
</evidence>